<reference evidence="1" key="1">
    <citation type="submission" date="2017-03" db="EMBL/GenBank/DDBJ databases">
        <title>The mitochondrial genome of the carnivorous plant Utricularia reniformis (Lentibulariaceae): structure, comparative analysis and evolutionary landmarks.</title>
        <authorList>
            <person name="Silva S.R."/>
            <person name="Alvarenga D.O."/>
            <person name="Michael T.P."/>
            <person name="Miranda V.F.O."/>
            <person name="Varani A.M."/>
        </authorList>
    </citation>
    <scope>NUCLEOTIDE SEQUENCE</scope>
</reference>
<accession>A0A1Y0B2H2</accession>
<dbReference type="EMBL" id="KY774314">
    <property type="protein sequence ID" value="ART31587.1"/>
    <property type="molecule type" value="Genomic_DNA"/>
</dbReference>
<protein>
    <submittedName>
        <fullName evidence="1">Uncharacterized protein</fullName>
    </submittedName>
</protein>
<proteinExistence type="predicted"/>
<sequence>MFSSTKKTVHDIFNSLLVGSNRSTFLRSVESI</sequence>
<geneLocation type="mitochondrion" evidence="1"/>
<keyword evidence="1" id="KW-0496">Mitochondrion</keyword>
<dbReference type="AlphaFoldDB" id="A0A1Y0B2H2"/>
<gene>
    <name evidence="1" type="ORF">AEK19_MT1391</name>
</gene>
<organism evidence="1">
    <name type="scientific">Utricularia reniformis</name>
    <dbReference type="NCBI Taxonomy" id="192314"/>
    <lineage>
        <taxon>Eukaryota</taxon>
        <taxon>Viridiplantae</taxon>
        <taxon>Streptophyta</taxon>
        <taxon>Embryophyta</taxon>
        <taxon>Tracheophyta</taxon>
        <taxon>Spermatophyta</taxon>
        <taxon>Magnoliopsida</taxon>
        <taxon>eudicotyledons</taxon>
        <taxon>Gunneridae</taxon>
        <taxon>Pentapetalae</taxon>
        <taxon>asterids</taxon>
        <taxon>lamiids</taxon>
        <taxon>Lamiales</taxon>
        <taxon>Lentibulariaceae</taxon>
        <taxon>Utricularia</taxon>
    </lineage>
</organism>
<evidence type="ECO:0000313" key="1">
    <source>
        <dbReference type="EMBL" id="ART31587.1"/>
    </source>
</evidence>
<name>A0A1Y0B2H2_9LAMI</name>